<dbReference type="InterPro" id="IPR029767">
    <property type="entry name" value="WecB-like"/>
</dbReference>
<dbReference type="PANTHER" id="PTHR43174">
    <property type="entry name" value="UDP-N-ACETYLGLUCOSAMINE 2-EPIMERASE"/>
    <property type="match status" value="1"/>
</dbReference>
<accession>A0A7D3QTS5</accession>
<dbReference type="PANTHER" id="PTHR43174:SF1">
    <property type="entry name" value="UDP-N-ACETYLGLUCOSAMINE 2-EPIMERASE"/>
    <property type="match status" value="1"/>
</dbReference>
<keyword evidence="3" id="KW-1185">Reference proteome</keyword>
<dbReference type="Gene3D" id="3.40.50.2000">
    <property type="entry name" value="Glycogen Phosphorylase B"/>
    <property type="match status" value="2"/>
</dbReference>
<proteinExistence type="predicted"/>
<organism evidence="2 3">
    <name type="scientific">Fadolivirus FV1/VV64</name>
    <dbReference type="NCBI Taxonomy" id="3070911"/>
    <lineage>
        <taxon>Viruses</taxon>
        <taxon>Varidnaviria</taxon>
        <taxon>Bamfordvirae</taxon>
        <taxon>Nucleocytoviricota</taxon>
        <taxon>Megaviricetes</taxon>
        <taxon>Imitervirales</taxon>
        <taxon>Mimiviridae</taxon>
        <taxon>Klosneuvirinae</taxon>
        <taxon>Fadolivirus</taxon>
        <taxon>Fadolivirus algeromassiliense</taxon>
    </lineage>
</organism>
<evidence type="ECO:0000313" key="2">
    <source>
        <dbReference type="EMBL" id="QKF93567.1"/>
    </source>
</evidence>
<dbReference type="InterPro" id="IPR003331">
    <property type="entry name" value="UDP_GlcNAc_Epimerase_2_dom"/>
</dbReference>
<dbReference type="Pfam" id="PF02350">
    <property type="entry name" value="Epimerase_2"/>
    <property type="match status" value="1"/>
</dbReference>
<sequence length="371" mass="42529">MKLVTIVGTRPELIRLSRIINEADKYFDHILVHTGQNYDKQLNDIFFDEMKIRKPDYYLNVVGNNLGETMGNVISKSYDLFVKLMPDCLLILGDTNSALCAISAKRLKIPIFHMEAGNRCFDLNVPEEINRKIVDHISDVNLPYTENSRRYLLDEGVHGKYVFVTGTPLMEVLEYYKNDILNSNILNKLELKEKQYILLSCHREENIDIDKNFNELLSSLEAVCDKYNVPIIFSTHPRTKKKLQKNNVSLHPLIRSVEPFGFFDYCNLQLNALCVLSDSGSLSEEASILNFPAVSFRTSTERPEALDKGNIIIGNIKAQNVIDSINISIKMFDKSKNIKSLDYTDSNVSEKVIKIIQSYTPIINKTVWYKN</sequence>
<reference evidence="2 3" key="1">
    <citation type="submission" date="2020-04" db="EMBL/GenBank/DDBJ databases">
        <title>Advantages and limits of metagenomic assembly and binning of a giant virus.</title>
        <authorList>
            <person name="Schulz F."/>
            <person name="Andreani J."/>
            <person name="Francis R."/>
            <person name="Boudjemaa H."/>
            <person name="Bou Khalil J.Y."/>
            <person name="Lee J."/>
            <person name="La Scola B."/>
            <person name="Woyke T."/>
        </authorList>
    </citation>
    <scope>NUCLEOTIDE SEQUENCE [LARGE SCALE GENOMIC DNA]</scope>
    <source>
        <strain evidence="2 3">FV1/VV64</strain>
    </source>
</reference>
<dbReference type="EMBL" id="MT418680">
    <property type="protein sequence ID" value="QKF93567.1"/>
    <property type="molecule type" value="Genomic_DNA"/>
</dbReference>
<dbReference type="SUPFAM" id="SSF53756">
    <property type="entry name" value="UDP-Glycosyltransferase/glycogen phosphorylase"/>
    <property type="match status" value="1"/>
</dbReference>
<evidence type="ECO:0000259" key="1">
    <source>
        <dbReference type="Pfam" id="PF02350"/>
    </source>
</evidence>
<feature type="domain" description="UDP-N-acetylglucosamine 2-epimerase" evidence="1">
    <location>
        <begin position="22"/>
        <end position="356"/>
    </location>
</feature>
<name>A0A7D3QTS5_9VIRU</name>
<dbReference type="NCBIfam" id="TIGR00236">
    <property type="entry name" value="wecB"/>
    <property type="match status" value="1"/>
</dbReference>
<gene>
    <name evidence="2" type="ORF">Fadolivirus_1_109</name>
</gene>
<dbReference type="Proteomes" id="UP001162001">
    <property type="component" value="Segment"/>
</dbReference>
<evidence type="ECO:0000313" key="3">
    <source>
        <dbReference type="Proteomes" id="UP001162001"/>
    </source>
</evidence>
<protein>
    <submittedName>
        <fullName evidence="2">UDP-N-acetylglucosamine 2-epimerase WecB-like protein</fullName>
    </submittedName>
</protein>
<dbReference type="CDD" id="cd03786">
    <property type="entry name" value="GTB_UDP-GlcNAc_2-Epimerase"/>
    <property type="match status" value="1"/>
</dbReference>